<evidence type="ECO:0000259" key="19">
    <source>
        <dbReference type="PROSITE" id="PS51192"/>
    </source>
</evidence>
<keyword evidence="14" id="KW-0624">Polysaccharide degradation</keyword>
<keyword evidence="7" id="KW-0378">Hydrolase</keyword>
<comment type="pathway">
    <text evidence="3">Glycan metabolism; cellulose degradation.</text>
</comment>
<evidence type="ECO:0000259" key="20">
    <source>
        <dbReference type="PROSITE" id="PS51194"/>
    </source>
</evidence>
<dbReference type="GO" id="GO:0003723">
    <property type="term" value="F:RNA binding"/>
    <property type="evidence" value="ECO:0007669"/>
    <property type="project" value="UniProtKB-UniRule"/>
</dbReference>
<dbReference type="SMART" id="SM00490">
    <property type="entry name" value="HELICc"/>
    <property type="match status" value="1"/>
</dbReference>
<dbReference type="InterPro" id="IPR036881">
    <property type="entry name" value="Glyco_hydro_3_C_sf"/>
</dbReference>
<keyword evidence="10 15" id="KW-0694">RNA-binding</keyword>
<dbReference type="InterPro" id="IPR014001">
    <property type="entry name" value="Helicase_ATP-bd"/>
</dbReference>
<dbReference type="PANTHER" id="PTHR42715:SF2">
    <property type="entry name" value="BETA-GLUCOSIDASE F-RELATED"/>
    <property type="match status" value="1"/>
</dbReference>
<dbReference type="GO" id="GO:0004525">
    <property type="term" value="F:ribonuclease III activity"/>
    <property type="evidence" value="ECO:0007669"/>
    <property type="project" value="InterPro"/>
</dbReference>
<dbReference type="GO" id="GO:0005524">
    <property type="term" value="F:ATP binding"/>
    <property type="evidence" value="ECO:0007669"/>
    <property type="project" value="UniProtKB-KW"/>
</dbReference>
<dbReference type="Gene3D" id="3.30.160.380">
    <property type="entry name" value="Dicer dimerisation domain"/>
    <property type="match status" value="1"/>
</dbReference>
<dbReference type="GO" id="GO:0006396">
    <property type="term" value="P:RNA processing"/>
    <property type="evidence" value="ECO:0007669"/>
    <property type="project" value="InterPro"/>
</dbReference>
<comment type="similarity">
    <text evidence="4">Belongs to the glycosyl hydrolase 3 family.</text>
</comment>
<evidence type="ECO:0000256" key="8">
    <source>
        <dbReference type="ARBA" id="ARBA00022806"/>
    </source>
</evidence>
<dbReference type="Proteomes" id="UP000320333">
    <property type="component" value="Unassembled WGS sequence"/>
</dbReference>
<evidence type="ECO:0000256" key="16">
    <source>
        <dbReference type="SAM" id="MobiDB-lite"/>
    </source>
</evidence>
<comment type="caution">
    <text evidence="22">The sequence shown here is derived from an EMBL/GenBank/DDBJ whole genome shotgun (WGS) entry which is preliminary data.</text>
</comment>
<feature type="domain" description="RNase III" evidence="18">
    <location>
        <begin position="1344"/>
        <end position="1496"/>
    </location>
</feature>
<organism evidence="22 23">
    <name type="scientific">Chytriomyces confervae</name>
    <dbReference type="NCBI Taxonomy" id="246404"/>
    <lineage>
        <taxon>Eukaryota</taxon>
        <taxon>Fungi</taxon>
        <taxon>Fungi incertae sedis</taxon>
        <taxon>Chytridiomycota</taxon>
        <taxon>Chytridiomycota incertae sedis</taxon>
        <taxon>Chytridiomycetes</taxon>
        <taxon>Chytridiales</taxon>
        <taxon>Chytriomycetaceae</taxon>
        <taxon>Chytriomyces</taxon>
    </lineage>
</organism>
<dbReference type="InterPro" id="IPR002772">
    <property type="entry name" value="Glyco_hydro_3_C"/>
</dbReference>
<dbReference type="CDD" id="cd00593">
    <property type="entry name" value="RIBOc"/>
    <property type="match status" value="2"/>
</dbReference>
<feature type="compositionally biased region" description="Acidic residues" evidence="16">
    <location>
        <begin position="1653"/>
        <end position="1663"/>
    </location>
</feature>
<evidence type="ECO:0000256" key="15">
    <source>
        <dbReference type="PROSITE-ProRule" id="PRU00657"/>
    </source>
</evidence>
<evidence type="ECO:0000259" key="21">
    <source>
        <dbReference type="PROSITE" id="PS51327"/>
    </source>
</evidence>
<evidence type="ECO:0000256" key="1">
    <source>
        <dbReference type="ARBA" id="ARBA00000448"/>
    </source>
</evidence>
<dbReference type="InterPro" id="IPR001650">
    <property type="entry name" value="Helicase_C-like"/>
</dbReference>
<dbReference type="Gene3D" id="3.20.20.300">
    <property type="entry name" value="Glycoside hydrolase, family 3, N-terminal domain"/>
    <property type="match status" value="1"/>
</dbReference>
<dbReference type="InterPro" id="IPR017853">
    <property type="entry name" value="GH"/>
</dbReference>
<evidence type="ECO:0000256" key="10">
    <source>
        <dbReference type="ARBA" id="ARBA00022884"/>
    </source>
</evidence>
<keyword evidence="23" id="KW-1185">Reference proteome</keyword>
<dbReference type="InterPro" id="IPR038248">
    <property type="entry name" value="Dicer_dimer_sf"/>
</dbReference>
<dbReference type="SMART" id="SM00535">
    <property type="entry name" value="RIBOc"/>
    <property type="match status" value="2"/>
</dbReference>
<evidence type="ECO:0000256" key="7">
    <source>
        <dbReference type="ARBA" id="ARBA00022801"/>
    </source>
</evidence>
<gene>
    <name evidence="22" type="ORF">CcCBS67573_g06544</name>
</gene>
<feature type="domain" description="Helicase C-terminal" evidence="20">
    <location>
        <begin position="466"/>
        <end position="637"/>
    </location>
</feature>
<dbReference type="Pfam" id="PF00270">
    <property type="entry name" value="DEAD"/>
    <property type="match status" value="1"/>
</dbReference>
<protein>
    <recommendedName>
        <fullName evidence="5">beta-glucosidase</fullName>
        <ecNumber evidence="5">3.2.1.21</ecNumber>
    </recommendedName>
</protein>
<evidence type="ECO:0000256" key="13">
    <source>
        <dbReference type="ARBA" id="ARBA00023295"/>
    </source>
</evidence>
<evidence type="ECO:0000259" key="18">
    <source>
        <dbReference type="PROSITE" id="PS50142"/>
    </source>
</evidence>
<feature type="domain" description="Helicase ATP-binding" evidence="19">
    <location>
        <begin position="12"/>
        <end position="186"/>
    </location>
</feature>
<dbReference type="Gene3D" id="3.40.50.300">
    <property type="entry name" value="P-loop containing nucleotide triphosphate hydrolases"/>
    <property type="match status" value="2"/>
</dbReference>
<dbReference type="PROSITE" id="PS00517">
    <property type="entry name" value="RNASE_3_1"/>
    <property type="match status" value="2"/>
</dbReference>
<reference evidence="22 23" key="1">
    <citation type="journal article" date="2019" name="Sci. Rep.">
        <title>Comparative genomics of chytrid fungi reveal insights into the obligate biotrophic and pathogenic lifestyle of Synchytrium endobioticum.</title>
        <authorList>
            <person name="van de Vossenberg B.T.L.H."/>
            <person name="Warris S."/>
            <person name="Nguyen H.D.T."/>
            <person name="van Gent-Pelzer M.P.E."/>
            <person name="Joly D.L."/>
            <person name="van de Geest H.C."/>
            <person name="Bonants P.J.M."/>
            <person name="Smith D.S."/>
            <person name="Levesque C.A."/>
            <person name="van der Lee T.A.J."/>
        </authorList>
    </citation>
    <scope>NUCLEOTIDE SEQUENCE [LARGE SCALE GENOMIC DNA]</scope>
    <source>
        <strain evidence="22 23">CBS 675.73</strain>
    </source>
</reference>
<dbReference type="SUPFAM" id="SSF69065">
    <property type="entry name" value="RNase III domain-like"/>
    <property type="match status" value="2"/>
</dbReference>
<feature type="region of interest" description="Disordered" evidence="16">
    <location>
        <begin position="1653"/>
        <end position="1688"/>
    </location>
</feature>
<proteinExistence type="inferred from homology"/>
<dbReference type="SMART" id="SM00487">
    <property type="entry name" value="DEXDc"/>
    <property type="match status" value="1"/>
</dbReference>
<dbReference type="FunFam" id="3.20.20.300:FF:000002">
    <property type="entry name" value="Probable beta-glucosidase"/>
    <property type="match status" value="1"/>
</dbReference>
<dbReference type="PROSITE" id="PS50137">
    <property type="entry name" value="DS_RBD"/>
    <property type="match status" value="1"/>
</dbReference>
<dbReference type="GO" id="GO:0031047">
    <property type="term" value="P:regulatory ncRNA-mediated gene silencing"/>
    <property type="evidence" value="ECO:0007669"/>
    <property type="project" value="UniProtKB-ARBA"/>
</dbReference>
<evidence type="ECO:0000256" key="11">
    <source>
        <dbReference type="ARBA" id="ARBA00023001"/>
    </source>
</evidence>
<dbReference type="InterPro" id="IPR005034">
    <property type="entry name" value="Dicer_dimerisation"/>
</dbReference>
<evidence type="ECO:0000256" key="5">
    <source>
        <dbReference type="ARBA" id="ARBA00012744"/>
    </source>
</evidence>
<comment type="similarity">
    <text evidence="15">Belongs to the helicase family. Dicer subfamily.</text>
</comment>
<dbReference type="PROSITE" id="PS50142">
    <property type="entry name" value="RNASE_3_2"/>
    <property type="match status" value="2"/>
</dbReference>
<dbReference type="InterPro" id="IPR014720">
    <property type="entry name" value="dsRBD_dom"/>
</dbReference>
<dbReference type="Gene3D" id="3.40.50.1700">
    <property type="entry name" value="Glycoside hydrolase family 3 C-terminal domain"/>
    <property type="match status" value="1"/>
</dbReference>
<dbReference type="Gene3D" id="1.10.1520.10">
    <property type="entry name" value="Ribonuclease III domain"/>
    <property type="match status" value="2"/>
</dbReference>
<evidence type="ECO:0000259" key="17">
    <source>
        <dbReference type="PROSITE" id="PS50137"/>
    </source>
</evidence>
<dbReference type="CDD" id="cd18034">
    <property type="entry name" value="DEXHc_dicer"/>
    <property type="match status" value="1"/>
</dbReference>
<dbReference type="OrthoDB" id="416741at2759"/>
<dbReference type="Pfam" id="PF01915">
    <property type="entry name" value="Glyco_hydro_3_C"/>
    <property type="match status" value="1"/>
</dbReference>
<dbReference type="InterPro" id="IPR036962">
    <property type="entry name" value="Glyco_hydro_3_N_sf"/>
</dbReference>
<evidence type="ECO:0000256" key="2">
    <source>
        <dbReference type="ARBA" id="ARBA00001946"/>
    </source>
</evidence>
<dbReference type="GO" id="GO:0030245">
    <property type="term" value="P:cellulose catabolic process"/>
    <property type="evidence" value="ECO:0007669"/>
    <property type="project" value="UniProtKB-KW"/>
</dbReference>
<dbReference type="Pfam" id="PF00636">
    <property type="entry name" value="Ribonuclease_3"/>
    <property type="match status" value="2"/>
</dbReference>
<keyword evidence="8" id="KW-0347">Helicase</keyword>
<keyword evidence="9" id="KW-0067">ATP-binding</keyword>
<dbReference type="InterPro" id="IPR036389">
    <property type="entry name" value="RNase_III_sf"/>
</dbReference>
<dbReference type="SMART" id="SM01217">
    <property type="entry name" value="Fn3_like"/>
    <property type="match status" value="1"/>
</dbReference>
<dbReference type="EMBL" id="QEAP01000286">
    <property type="protein sequence ID" value="TPX70469.1"/>
    <property type="molecule type" value="Genomic_DNA"/>
</dbReference>
<comment type="catalytic activity">
    <reaction evidence="1">
        <text>Hydrolysis of terminal, non-reducing beta-D-glucosyl residues with release of beta-D-glucose.</text>
        <dbReference type="EC" id="3.2.1.21"/>
    </reaction>
</comment>
<keyword evidence="12" id="KW-0119">Carbohydrate metabolism</keyword>
<dbReference type="SUPFAM" id="SSF52540">
    <property type="entry name" value="P-loop containing nucleoside triphosphate hydrolases"/>
    <property type="match status" value="1"/>
</dbReference>
<dbReference type="GO" id="GO:0008422">
    <property type="term" value="F:beta-glucosidase activity"/>
    <property type="evidence" value="ECO:0007669"/>
    <property type="project" value="UniProtKB-EC"/>
</dbReference>
<feature type="domain" description="Dicer dsRNA-binding fold" evidence="21">
    <location>
        <begin position="672"/>
        <end position="774"/>
    </location>
</feature>
<dbReference type="PANTHER" id="PTHR42715">
    <property type="entry name" value="BETA-GLUCOSIDASE"/>
    <property type="match status" value="1"/>
</dbReference>
<dbReference type="SUPFAM" id="SSF52279">
    <property type="entry name" value="Beta-D-glucan exohydrolase, C-terminal domain"/>
    <property type="match status" value="1"/>
</dbReference>
<dbReference type="InterPro" id="IPR050288">
    <property type="entry name" value="Cellulose_deg_GH3"/>
</dbReference>
<dbReference type="Pfam" id="PF03368">
    <property type="entry name" value="Dicer_dimer"/>
    <property type="match status" value="1"/>
</dbReference>
<dbReference type="InterPro" id="IPR011545">
    <property type="entry name" value="DEAD/DEAH_box_helicase_dom"/>
</dbReference>
<evidence type="ECO:0000313" key="23">
    <source>
        <dbReference type="Proteomes" id="UP000320333"/>
    </source>
</evidence>
<accession>A0A507F2G3</accession>
<comment type="cofactor">
    <cofactor evidence="2">
        <name>Mg(2+)</name>
        <dbReference type="ChEBI" id="CHEBI:18420"/>
    </cofactor>
</comment>
<dbReference type="InterPro" id="IPR000999">
    <property type="entry name" value="RNase_III_dom"/>
</dbReference>
<keyword evidence="13" id="KW-0326">Glycosidase</keyword>
<evidence type="ECO:0000256" key="14">
    <source>
        <dbReference type="ARBA" id="ARBA00023326"/>
    </source>
</evidence>
<keyword evidence="6" id="KW-0547">Nucleotide-binding</keyword>
<dbReference type="EC" id="3.2.1.21" evidence="5"/>
<evidence type="ECO:0000256" key="6">
    <source>
        <dbReference type="ARBA" id="ARBA00022741"/>
    </source>
</evidence>
<dbReference type="Pfam" id="PF00271">
    <property type="entry name" value="Helicase_C"/>
    <property type="match status" value="1"/>
</dbReference>
<evidence type="ECO:0000256" key="12">
    <source>
        <dbReference type="ARBA" id="ARBA00023277"/>
    </source>
</evidence>
<keyword evidence="11" id="KW-0136">Cellulose degradation</keyword>
<feature type="region of interest" description="Disordered" evidence="16">
    <location>
        <begin position="321"/>
        <end position="346"/>
    </location>
</feature>
<sequence>MDTKPREYQRFILEIAKTRNTIVVLPTGTGKTLIALLLIKYKQSGEHSKNVSVFLAPHVPLAIQQTNYLRANCDFEVRCYHGDIGCDNWSEKTWKKEIAASGCMVMTPAICESVLRRGYLSMSQINVLVFDECHNARKSSQYNQIIALHYLPCLDHERPLIFGMTASPMSSANGKDHIQTAIGQLETNLCAKAITPDSHSDLKFYTLNPDKTLVSYKLNSADSNVALGGTLMVQLIQLGIREIPQLRGLCNDAASIAEDFGSWVADVFVRDAMFNLHYDHFERVGGKIKRKKEKVDKRIQEKLDSSGMVFAVGEVDDLKDGEKSEALNSKPEPALSESQPRPSIGSERFHDIYGMLYGDSHMHLETEFSVDEQEKLEEAKLKEYIKLAIDFLNDAWRRDLSTEEVIVIDDDDDEPHANGGSSMTDDPSTDIMVSLPTLEMKSFSFTDKKSLIPPRLYAKMSPKFLALVGILEEYATDGSFCGICFAEKRCSAMLLASLLPRCSTLKSFLRAEALIGHGSDRSSQTSAIGFSMGISQQKKIVEQFRDGKLNLLVATKVAEEGIDIQPCNLVVRFDVVQTVISNIQSRGRARHKNSKYVVMVSENDYDTLQRMHELEKSEAEMNALLLERMNAGEDDIDPITTLSGLTVSHDIQLTPDTIYETPTGSKMTTFNSVQAIFHYCTMLPHDSFSRLRPIFTTGPTLVYCPETGDFKTAWISSLQLPLNAPTSCRFISGKPCASAGDARRMVALEAVKMLHRAGVFNDRLKLALYDAGPVSDEADYIKAAQEAFGIKKLGVGPVGTYTVYVPECFGVAFPFEPQNMNQKKIAVSDGAEAVDGDAMDTDEDVDDETKKKLAAIEEKWSKSVKRSDASVVVTGYVVLLEMENTPILDIALLLPFQLPEIIAHGNHKVLIDLKEKNFKFHTCKIGVPMDAKRADLLQKFSNTLFYNALLRTSPPALDQENEYLLPVVPLISGQDAFSNLCNPGGLEKFIDWKALDACAASPFSHVEPQMKKKKKSGSIRAPVKDTRKYDYAELFRTHGSDLVVVDRMYYNRRYRLDSLLMDRTPWNHRYQKMILAEFYKRRLYCRERILEDQPVLAGELVRHMYQAGQAEVRPANEVHVNLIPQFCTPFPIKASLLSGSAIFLPIIMEYLYHRLCTLEIQSKLSMMDIVSTDLFQTAFVSSNSQLVGSNYERLEFLGDSYLKMHLTLHLFVNNPTRDEGWLTRSRTALERNSNLMSASLAYRFPSALLVNPLSRRTWAPPMRFPLSVRVSDKNTADIVEAVMGACIVASGVEGGGTALKQFFGHTYSVHMREYAAIMPYSMEASMALMDEMESEVVQSHKALVASLHQKIGYKFKNPLLAVEALTHTSALGIYDGLTTCFQRLEFLGDSILGFVVANELYKSPEHFDPGNLSALKDELVNNQYLSVVSYKHGLHTLIKQASSPLAQEICNFGTRLAEAQSNAKTGEFYWHSLPHAPKTVSDVLEAMIGAVFVDSGCDFEVAKNFVDRLIVQDFWDSFMATGASIKGVANPTREMAAFAENCGCDAFYVRMTQTPGEEENICTIEKHGIILATASASSKKLARRLAAVNVIPKLREMSQGGGDALCDCAEKRKRGANPEFENVFSKQDLASDHQLVDAMEVVRAKIAAHMDAMDVDSDDDDEDTRSVGEAEADDDDDDVKKETPTQRTLMTQHQQEEQEALLGPHPHARVAPNRRKTAQTVGFILLGGAALAWLLMPALIHSVHPTPPLAPPAAWTPFPPIATSHPLYAATKRAEEAVKKLTRAQKEDMVMGTGWRGGPCTGHILPQPHIDFHGLCLQDSPMGVRFAANVTAFPSGTNVAATFDRKLMLEYGTAMGFEFRHVGAHIQLGPMMNLFRAPAAGRNWEGPGADPFLAAVSASTIMRGIQSQGVISTAKHFVANEQEHFRGESSSNVDMKTLMEVYVQPFEACVRAGVAAIMCSYNRLNQEYTCANDFLINKVLKGPDIDFRGFVLTDWDAQYSLMASDMVMAGHDRKMVSVANITRARAVDNRQPSDIPEARLDDSITRILAMYYNLGQDKNFPPYAFDSWEEKEKNVYNFDYRFKQHIPVARRVAAASTVLVKHTGGVLPLVDAKGLKLAIIGEDARLPKILNEFENRGGNDGTLAQGWGSGTAEFPYLVAPLEGITSRASEATIVSSVDNHDLEAAKKAAAASDFAIVFANADSGEGGMRVEGHDADRNDLKLWHDSDALIEAVASVNTKTIVVLHTVGAVEMPWLNHPNIKAVIYALLPGQESGNAIADVLFGDVNPSGRLPFTVHKDRSDYAADILYESNGSPPQITYSEGLYFDYRHADKYDITPVFPFGHGLSYTEFKYTQPVAKRVNFADKTSDVSVSLTLSNVGKHDGHEVVQVYVAFPEAAGQPPKILKGFEKVWVKRGASVKVEVILKKHDLRAWIDDGWQHVPGTYTFHIGASSRDIRLSSDLVWG</sequence>
<dbReference type="Pfam" id="PF00933">
    <property type="entry name" value="Glyco_hydro_3"/>
    <property type="match status" value="1"/>
</dbReference>
<evidence type="ECO:0000256" key="9">
    <source>
        <dbReference type="ARBA" id="ARBA00022840"/>
    </source>
</evidence>
<dbReference type="SUPFAM" id="SSF51445">
    <property type="entry name" value="(Trans)glycosidases"/>
    <property type="match status" value="1"/>
</dbReference>
<dbReference type="InterPro" id="IPR027417">
    <property type="entry name" value="P-loop_NTPase"/>
</dbReference>
<dbReference type="PROSITE" id="PS51327">
    <property type="entry name" value="DICER_DSRBF"/>
    <property type="match status" value="1"/>
</dbReference>
<feature type="domain" description="DRBM" evidence="17">
    <location>
        <begin position="1530"/>
        <end position="1596"/>
    </location>
</feature>
<name>A0A507F2G3_9FUNG</name>
<dbReference type="InterPro" id="IPR026891">
    <property type="entry name" value="Fn3-like"/>
</dbReference>
<feature type="domain" description="RNase III" evidence="18">
    <location>
        <begin position="1157"/>
        <end position="1291"/>
    </location>
</feature>
<feature type="region of interest" description="Disordered" evidence="16">
    <location>
        <begin position="410"/>
        <end position="429"/>
    </location>
</feature>
<dbReference type="Gene3D" id="2.60.40.10">
    <property type="entry name" value="Immunoglobulins"/>
    <property type="match status" value="1"/>
</dbReference>
<dbReference type="FunFam" id="3.40.50.1700:FF:000003">
    <property type="entry name" value="Probable beta-glucosidase"/>
    <property type="match status" value="1"/>
</dbReference>
<evidence type="ECO:0000256" key="4">
    <source>
        <dbReference type="ARBA" id="ARBA00005336"/>
    </source>
</evidence>
<dbReference type="PROSITE" id="PS51194">
    <property type="entry name" value="HELICASE_CTER"/>
    <property type="match status" value="1"/>
</dbReference>
<evidence type="ECO:0000313" key="22">
    <source>
        <dbReference type="EMBL" id="TPX70469.1"/>
    </source>
</evidence>
<dbReference type="InterPro" id="IPR001764">
    <property type="entry name" value="Glyco_hydro_3_N"/>
</dbReference>
<dbReference type="STRING" id="246404.A0A507F2G3"/>
<dbReference type="PROSITE" id="PS51192">
    <property type="entry name" value="HELICASE_ATP_BIND_1"/>
    <property type="match status" value="1"/>
</dbReference>
<evidence type="ECO:0000256" key="3">
    <source>
        <dbReference type="ARBA" id="ARBA00004987"/>
    </source>
</evidence>
<dbReference type="GO" id="GO:0004386">
    <property type="term" value="F:helicase activity"/>
    <property type="evidence" value="ECO:0007669"/>
    <property type="project" value="UniProtKB-KW"/>
</dbReference>
<dbReference type="Pfam" id="PF14310">
    <property type="entry name" value="Fn3-like"/>
    <property type="match status" value="1"/>
</dbReference>
<dbReference type="InterPro" id="IPR013783">
    <property type="entry name" value="Ig-like_fold"/>
</dbReference>
<dbReference type="PRINTS" id="PR00133">
    <property type="entry name" value="GLHYDRLASE3"/>
</dbReference>